<gene>
    <name evidence="1" type="ORF">RO3G_02094</name>
</gene>
<evidence type="ECO:0000313" key="2">
    <source>
        <dbReference type="Proteomes" id="UP000009138"/>
    </source>
</evidence>
<protein>
    <submittedName>
        <fullName evidence="1">Uncharacterized protein</fullName>
    </submittedName>
</protein>
<dbReference type="GeneID" id="93609066"/>
<accession>I1BMG0</accession>
<dbReference type="Proteomes" id="UP000009138">
    <property type="component" value="Unassembled WGS sequence"/>
</dbReference>
<dbReference type="InParanoid" id="I1BMG0"/>
<evidence type="ECO:0000313" key="1">
    <source>
        <dbReference type="EMBL" id="EIE77390.1"/>
    </source>
</evidence>
<sequence length="118" mass="13525">MAETLLVLVLSSHVREIASNKIVNNVFLYLGYKGIILKKSTFNRSLFNVLVDFGDLKKSSKDLQIRQLKTCPISGNIVTNNRFDHRITNVINQSPTQRIAFRMFNIAGLRNKFYYASL</sequence>
<dbReference type="EMBL" id="CH476732">
    <property type="protein sequence ID" value="EIE77390.1"/>
    <property type="molecule type" value="Genomic_DNA"/>
</dbReference>
<name>I1BMG0_RHIO9</name>
<reference evidence="1 2" key="1">
    <citation type="journal article" date="2009" name="PLoS Genet.">
        <title>Genomic analysis of the basal lineage fungus Rhizopus oryzae reveals a whole-genome duplication.</title>
        <authorList>
            <person name="Ma L.-J."/>
            <person name="Ibrahim A.S."/>
            <person name="Skory C."/>
            <person name="Grabherr M.G."/>
            <person name="Burger G."/>
            <person name="Butler M."/>
            <person name="Elias M."/>
            <person name="Idnurm A."/>
            <person name="Lang B.F."/>
            <person name="Sone T."/>
            <person name="Abe A."/>
            <person name="Calvo S.E."/>
            <person name="Corrochano L.M."/>
            <person name="Engels R."/>
            <person name="Fu J."/>
            <person name="Hansberg W."/>
            <person name="Kim J.-M."/>
            <person name="Kodira C.D."/>
            <person name="Koehrsen M.J."/>
            <person name="Liu B."/>
            <person name="Miranda-Saavedra D."/>
            <person name="O'Leary S."/>
            <person name="Ortiz-Castellanos L."/>
            <person name="Poulter R."/>
            <person name="Rodriguez-Romero J."/>
            <person name="Ruiz-Herrera J."/>
            <person name="Shen Y.-Q."/>
            <person name="Zeng Q."/>
            <person name="Galagan J."/>
            <person name="Birren B.W."/>
            <person name="Cuomo C.A."/>
            <person name="Wickes B.L."/>
        </authorList>
    </citation>
    <scope>NUCLEOTIDE SEQUENCE [LARGE SCALE GENOMIC DNA]</scope>
    <source>
        <strain evidence="2">RA 99-880 / ATCC MYA-4621 / FGSC 9543 / NRRL 43880</strain>
    </source>
</reference>
<organism evidence="1 2">
    <name type="scientific">Rhizopus delemar (strain RA 99-880 / ATCC MYA-4621 / FGSC 9543 / NRRL 43880)</name>
    <name type="common">Mucormycosis agent</name>
    <name type="synonym">Rhizopus arrhizus var. delemar</name>
    <dbReference type="NCBI Taxonomy" id="246409"/>
    <lineage>
        <taxon>Eukaryota</taxon>
        <taxon>Fungi</taxon>
        <taxon>Fungi incertae sedis</taxon>
        <taxon>Mucoromycota</taxon>
        <taxon>Mucoromycotina</taxon>
        <taxon>Mucoromycetes</taxon>
        <taxon>Mucorales</taxon>
        <taxon>Mucorineae</taxon>
        <taxon>Rhizopodaceae</taxon>
        <taxon>Rhizopus</taxon>
    </lineage>
</organism>
<keyword evidence="2" id="KW-1185">Reference proteome</keyword>
<dbReference type="VEuPathDB" id="FungiDB:RO3G_02094"/>
<dbReference type="RefSeq" id="XP_067512786.1">
    <property type="nucleotide sequence ID" value="XM_067656685.1"/>
</dbReference>
<dbReference type="AlphaFoldDB" id="I1BMG0"/>
<proteinExistence type="predicted"/>